<feature type="compositionally biased region" description="Basic and acidic residues" evidence="1">
    <location>
        <begin position="14"/>
        <end position="24"/>
    </location>
</feature>
<gene>
    <name evidence="2" type="ORF">X801_07832</name>
</gene>
<evidence type="ECO:0000313" key="2">
    <source>
        <dbReference type="EMBL" id="OON16356.1"/>
    </source>
</evidence>
<dbReference type="EMBL" id="KV897766">
    <property type="protein sequence ID" value="OON16356.1"/>
    <property type="molecule type" value="Genomic_DNA"/>
</dbReference>
<reference evidence="2 3" key="1">
    <citation type="submission" date="2015-03" db="EMBL/GenBank/DDBJ databases">
        <title>Draft genome of the nematode, Opisthorchis viverrini.</title>
        <authorList>
            <person name="Mitreva M."/>
        </authorList>
    </citation>
    <scope>NUCLEOTIDE SEQUENCE [LARGE SCALE GENOMIC DNA]</scope>
    <source>
        <strain evidence="2">Khon Kaen</strain>
    </source>
</reference>
<dbReference type="Proteomes" id="UP000243686">
    <property type="component" value="Unassembled WGS sequence"/>
</dbReference>
<keyword evidence="3" id="KW-1185">Reference proteome</keyword>
<organism evidence="2 3">
    <name type="scientific">Opisthorchis viverrini</name>
    <name type="common">Southeast Asian liver fluke</name>
    <dbReference type="NCBI Taxonomy" id="6198"/>
    <lineage>
        <taxon>Eukaryota</taxon>
        <taxon>Metazoa</taxon>
        <taxon>Spiralia</taxon>
        <taxon>Lophotrochozoa</taxon>
        <taxon>Platyhelminthes</taxon>
        <taxon>Trematoda</taxon>
        <taxon>Digenea</taxon>
        <taxon>Opisthorchiida</taxon>
        <taxon>Opisthorchiata</taxon>
        <taxon>Opisthorchiidae</taxon>
        <taxon>Opisthorchis</taxon>
    </lineage>
</organism>
<evidence type="ECO:0000256" key="1">
    <source>
        <dbReference type="SAM" id="MobiDB-lite"/>
    </source>
</evidence>
<name>A0A1S8WPJ6_OPIVI</name>
<proteinExistence type="predicted"/>
<accession>A0A1S8WPJ6</accession>
<protein>
    <submittedName>
        <fullName evidence="2">Uncharacterized protein</fullName>
    </submittedName>
</protein>
<feature type="region of interest" description="Disordered" evidence="1">
    <location>
        <begin position="14"/>
        <end position="55"/>
    </location>
</feature>
<sequence length="156" mass="17349">MKFTDIRKYDHNCDKLDPSGEHKPYVSNDVSSLEERQPALKRHPAGHCQPPELTQSKSHSFSVNIAVHCEYPSSTVLVQIVLVRRKHMALYSVHLNRHLPAASSQDARIDVQHCAVSGCQIHIDILDGTEGCCVQLESVDVCGASFLLVSFPEAFQ</sequence>
<dbReference type="AlphaFoldDB" id="A0A1S8WPJ6"/>
<evidence type="ECO:0000313" key="3">
    <source>
        <dbReference type="Proteomes" id="UP000243686"/>
    </source>
</evidence>